<proteinExistence type="predicted"/>
<dbReference type="InParanoid" id="F2UJN4"/>
<evidence type="ECO:0000256" key="2">
    <source>
        <dbReference type="SAM" id="Coils"/>
    </source>
</evidence>
<dbReference type="Proteomes" id="UP000007799">
    <property type="component" value="Unassembled WGS sequence"/>
</dbReference>
<dbReference type="AlphaFoldDB" id="F2UJN4"/>
<dbReference type="EMBL" id="GL832977">
    <property type="protein sequence ID" value="EGD77333.1"/>
    <property type="molecule type" value="Genomic_DNA"/>
</dbReference>
<dbReference type="RefSeq" id="XP_004990677.1">
    <property type="nucleotide sequence ID" value="XM_004990620.1"/>
</dbReference>
<dbReference type="FunCoup" id="F2UJN4">
    <property type="interactions" value="37"/>
</dbReference>
<evidence type="ECO:0000256" key="1">
    <source>
        <dbReference type="ARBA" id="ARBA00023054"/>
    </source>
</evidence>
<keyword evidence="1 2" id="KW-0175">Coiled coil</keyword>
<feature type="region of interest" description="Disordered" evidence="3">
    <location>
        <begin position="575"/>
        <end position="594"/>
    </location>
</feature>
<keyword evidence="5" id="KW-1185">Reference proteome</keyword>
<organism evidence="5">
    <name type="scientific">Salpingoeca rosetta (strain ATCC 50818 / BSB-021)</name>
    <dbReference type="NCBI Taxonomy" id="946362"/>
    <lineage>
        <taxon>Eukaryota</taxon>
        <taxon>Choanoflagellata</taxon>
        <taxon>Craspedida</taxon>
        <taxon>Salpingoecidae</taxon>
        <taxon>Salpingoeca</taxon>
    </lineage>
</organism>
<dbReference type="KEGG" id="sre:PTSG_08427"/>
<evidence type="ECO:0000313" key="5">
    <source>
        <dbReference type="Proteomes" id="UP000007799"/>
    </source>
</evidence>
<sequence>MSSQRRGGGGFDSLASANAADVFVKRLKGGLPGRGFQRMDYSAVRSKIKENRKVGARAAAKIHGIKKQKESVEASRRDEFHRQVWAAELSRLNALSSQAQSEFQEFLDNLAEESRSEDLLRLILHHNDNCQDSERQAAAVRLKFHDAQAAVRRVYRRHRQGNSSAPTTQFGRTPHAQQQQRSRNGHRRHTAATARFGRSPSQRQHQHQHAWEMEPDDPDTALIVGTREEFAETLAVLSEQESTLLADLVQLGCVEGCRFTVPAAFQATRVDGDEDADGDGDADDHGDDDGGDVTCMREFAAFARMWREDLSTILDACNFPDLKVHLTQLFNESLQHCRDRVVDLHDAYVDVIMNPFGGWEANDHYTFEVILNAYTSLKLPSQFQFQGLSARQMAFEVLAKALPGKKRQALTDHEDFVAACTFFAKMQREVRHANTREMGACLDDIRALLAEELQREEERKQTLAEQARHQEMQLERMQRLLELRRLRLERVEQEMKQQRELEAQARAVQRKEEQREHRYRERIARAVKAFKEDKAHLEALAKEQEEGRLQQIQELKRQQAVENAERVSFRHGQYEEKLEEREARKEEESRVARDREARLEALRKQVRPTNLPDDPGRLLRPTKAMDAARKEAKRDREIRSMLPNMDVIGYDDKRITADPRFKLAQALNKAGLGKSEYARQAMLSMPGAVQPRRDAQSTLFRPDGGFTQRSKR</sequence>
<dbReference type="GeneID" id="16071235"/>
<feature type="region of interest" description="Disordered" evidence="3">
    <location>
        <begin position="156"/>
        <end position="218"/>
    </location>
</feature>
<gene>
    <name evidence="4" type="ORF">PTSG_08427</name>
</gene>
<feature type="region of interest" description="Disordered" evidence="3">
    <location>
        <begin position="685"/>
        <end position="712"/>
    </location>
</feature>
<dbReference type="OMA" id="WEANDHY"/>
<evidence type="ECO:0000313" key="4">
    <source>
        <dbReference type="EMBL" id="EGD77333.1"/>
    </source>
</evidence>
<feature type="region of interest" description="Disordered" evidence="3">
    <location>
        <begin position="270"/>
        <end position="290"/>
    </location>
</feature>
<name>F2UJN4_SALR5</name>
<dbReference type="eggNOG" id="ENOG502QV5F">
    <property type="taxonomic scope" value="Eukaryota"/>
</dbReference>
<accession>F2UJN4</accession>
<dbReference type="OrthoDB" id="448087at2759"/>
<feature type="coiled-coil region" evidence="2">
    <location>
        <begin position="446"/>
        <end position="514"/>
    </location>
</feature>
<evidence type="ECO:0000256" key="3">
    <source>
        <dbReference type="SAM" id="MobiDB-lite"/>
    </source>
</evidence>
<feature type="compositionally biased region" description="Polar residues" evidence="3">
    <location>
        <begin position="161"/>
        <end position="182"/>
    </location>
</feature>
<dbReference type="PANTHER" id="PTHR21549:SF1">
    <property type="entry name" value="COILED-COIL DOMAIN-CONTAINING PROTEIN 148"/>
    <property type="match status" value="1"/>
</dbReference>
<dbReference type="PANTHER" id="PTHR21549">
    <property type="entry name" value="MUTATED IN BLADDER CANCER 1"/>
    <property type="match status" value="1"/>
</dbReference>
<protein>
    <recommendedName>
        <fullName evidence="6">Coiled-coil domain-containing protein</fullName>
    </recommendedName>
</protein>
<reference evidence="4" key="1">
    <citation type="submission" date="2009-08" db="EMBL/GenBank/DDBJ databases">
        <title>Annotation of Salpingoeca rosetta.</title>
        <authorList>
            <consortium name="The Broad Institute Genome Sequencing Platform"/>
            <person name="Russ C."/>
            <person name="Cuomo C."/>
            <person name="Burger G."/>
            <person name="Gray M.W."/>
            <person name="Holland P.W.H."/>
            <person name="King N."/>
            <person name="Lang F.B.F."/>
            <person name="Roger A.J."/>
            <person name="Ruiz-Trillo I."/>
            <person name="Young S.K."/>
            <person name="Zeng Q."/>
            <person name="Gargeya S."/>
            <person name="Alvarado L."/>
            <person name="Berlin A."/>
            <person name="Chapman S.B."/>
            <person name="Chen Z."/>
            <person name="Freedman E."/>
            <person name="Gellesch M."/>
            <person name="Goldberg J."/>
            <person name="Griggs A."/>
            <person name="Gujja S."/>
            <person name="Heilman E."/>
            <person name="Heiman D."/>
            <person name="Howarth C."/>
            <person name="Mehta T."/>
            <person name="Neiman D."/>
            <person name="Pearson M."/>
            <person name="Roberts A."/>
            <person name="Saif S."/>
            <person name="Shea T."/>
            <person name="Shenoy N."/>
            <person name="Sisk P."/>
            <person name="Stolte C."/>
            <person name="Sykes S."/>
            <person name="White J."/>
            <person name="Yandava C."/>
            <person name="Haas B."/>
            <person name="Nusbaum C."/>
            <person name="Birren B."/>
        </authorList>
    </citation>
    <scope>NUCLEOTIDE SEQUENCE [LARGE SCALE GENOMIC DNA]</scope>
    <source>
        <strain evidence="4">ATCC 50818</strain>
    </source>
</reference>
<dbReference type="InterPro" id="IPR039902">
    <property type="entry name" value="CCDC148/CCDC112"/>
</dbReference>
<evidence type="ECO:0008006" key="6">
    <source>
        <dbReference type="Google" id="ProtNLM"/>
    </source>
</evidence>
<feature type="compositionally biased region" description="Acidic residues" evidence="3">
    <location>
        <begin position="272"/>
        <end position="290"/>
    </location>
</feature>